<evidence type="ECO:0000313" key="1">
    <source>
        <dbReference type="EMBL" id="VDL92351.1"/>
    </source>
</evidence>
<dbReference type="Proteomes" id="UP000275846">
    <property type="component" value="Unassembled WGS sequence"/>
</dbReference>
<protein>
    <submittedName>
        <fullName evidence="1 3">Uncharacterized protein</fullName>
    </submittedName>
</protein>
<organism evidence="3">
    <name type="scientific">Schistocephalus solidus</name>
    <name type="common">Tapeworm</name>
    <dbReference type="NCBI Taxonomy" id="70667"/>
    <lineage>
        <taxon>Eukaryota</taxon>
        <taxon>Metazoa</taxon>
        <taxon>Spiralia</taxon>
        <taxon>Lophotrochozoa</taxon>
        <taxon>Platyhelminthes</taxon>
        <taxon>Cestoda</taxon>
        <taxon>Eucestoda</taxon>
        <taxon>Diphyllobothriidea</taxon>
        <taxon>Diphyllobothriidae</taxon>
        <taxon>Schistocephalus</taxon>
    </lineage>
</organism>
<dbReference type="PANTHER" id="PTHR21301:SF11">
    <property type="entry name" value="GIY-YIG DOMAIN-CONTAINING PROTEIN"/>
    <property type="match status" value="1"/>
</dbReference>
<dbReference type="STRING" id="70667.A0A183SP18"/>
<dbReference type="EMBL" id="UYSU01033484">
    <property type="protein sequence ID" value="VDL92351.1"/>
    <property type="molecule type" value="Genomic_DNA"/>
</dbReference>
<evidence type="ECO:0000313" key="3">
    <source>
        <dbReference type="WBParaSite" id="SSLN_0000615901-mRNA-1"/>
    </source>
</evidence>
<gene>
    <name evidence="1" type="ORF">SSLN_LOCUS5966</name>
</gene>
<dbReference type="PANTHER" id="PTHR21301">
    <property type="entry name" value="REVERSE TRANSCRIPTASE"/>
    <property type="match status" value="1"/>
</dbReference>
<sequence>MISHSSRTWCIPIATKVVVFCPENHIPSRLSARADLVSCGTLPVTNQAGGRASIDDVAKANVGTGLTKEVTLDSLRSLVIVAEERPRVSLTSLFTKLFAGLNLSPRAVSTSFGCRANLAICLQLFSPTFWARYVDGTFFIIKRSEVQAFNALLNSIFPDIQFTMEEEVDNQLPFLDVQETKLADGKIRTTAHRKATNTMRILQFRSNHPVYHKRSCVRIFFQRIETLQRRQ</sequence>
<dbReference type="WBParaSite" id="SSLN_0000615901-mRNA-1">
    <property type="protein sequence ID" value="SSLN_0000615901-mRNA-1"/>
    <property type="gene ID" value="SSLN_0000615901"/>
</dbReference>
<dbReference type="AlphaFoldDB" id="A0A183SP18"/>
<accession>A0A183SP18</accession>
<dbReference type="OrthoDB" id="6143960at2759"/>
<keyword evidence="2" id="KW-1185">Reference proteome</keyword>
<reference evidence="1 2" key="2">
    <citation type="submission" date="2018-11" db="EMBL/GenBank/DDBJ databases">
        <authorList>
            <consortium name="Pathogen Informatics"/>
        </authorList>
    </citation>
    <scope>NUCLEOTIDE SEQUENCE [LARGE SCALE GENOMIC DNA]</scope>
    <source>
        <strain evidence="1 2">NST_G2</strain>
    </source>
</reference>
<evidence type="ECO:0000313" key="2">
    <source>
        <dbReference type="Proteomes" id="UP000275846"/>
    </source>
</evidence>
<reference evidence="3" key="1">
    <citation type="submission" date="2016-06" db="UniProtKB">
        <authorList>
            <consortium name="WormBaseParasite"/>
        </authorList>
    </citation>
    <scope>IDENTIFICATION</scope>
</reference>
<name>A0A183SP18_SCHSO</name>
<proteinExistence type="predicted"/>